<sequence length="271" mass="30822">MVHDYSAGILALCAVMRDQRADIREWVDYHYLYGVDKFYIFDDDSKDPALDILQDYISNGVVHYIEHAKEFLGVEHPLQPGFDYCIKEWGPLHKWMGFIDIDEFILRPGISIPDVLERYAASAAVALNWKVFGSSGFEMRPGGVAHYTKCTPPEAYPSYFVKCIVQPRHTIRSLCVGHEFEYHPGGRVAVNVEGNSTTLKRSWSIPPAYSYLYINHYQVKSKQEFFEMKIPRGTGDGNSGPNEEYFQHIEAAATADCMPLQWPRPRTVGGG</sequence>
<dbReference type="PANTHER" id="PTHR21461">
    <property type="entry name" value="GLYCOSYLTRANSFERASE FAMILY 92 PROTEIN"/>
    <property type="match status" value="1"/>
</dbReference>
<dbReference type="Proteomes" id="UP000664859">
    <property type="component" value="Unassembled WGS sequence"/>
</dbReference>
<evidence type="ECO:0000256" key="5">
    <source>
        <dbReference type="ARBA" id="ARBA00022692"/>
    </source>
</evidence>
<protein>
    <recommendedName>
        <fullName evidence="10">Glycosyltransferase family 92 protein</fullName>
    </recommendedName>
</protein>
<comment type="similarity">
    <text evidence="2">Belongs to the glycosyltransferase 92 family.</text>
</comment>
<evidence type="ECO:0000256" key="2">
    <source>
        <dbReference type="ARBA" id="ARBA00007647"/>
    </source>
</evidence>
<dbReference type="EMBL" id="JAFCMP010000212">
    <property type="protein sequence ID" value="KAG5183405.1"/>
    <property type="molecule type" value="Genomic_DNA"/>
</dbReference>
<dbReference type="AlphaFoldDB" id="A0A835YXV8"/>
<organism evidence="8 9">
    <name type="scientific">Tribonema minus</name>
    <dbReference type="NCBI Taxonomy" id="303371"/>
    <lineage>
        <taxon>Eukaryota</taxon>
        <taxon>Sar</taxon>
        <taxon>Stramenopiles</taxon>
        <taxon>Ochrophyta</taxon>
        <taxon>PX clade</taxon>
        <taxon>Xanthophyceae</taxon>
        <taxon>Tribonematales</taxon>
        <taxon>Tribonemataceae</taxon>
        <taxon>Tribonema</taxon>
    </lineage>
</organism>
<evidence type="ECO:0000313" key="9">
    <source>
        <dbReference type="Proteomes" id="UP000664859"/>
    </source>
</evidence>
<reference evidence="8" key="1">
    <citation type="submission" date="2021-02" db="EMBL/GenBank/DDBJ databases">
        <title>First Annotated Genome of the Yellow-green Alga Tribonema minus.</title>
        <authorList>
            <person name="Mahan K.M."/>
        </authorList>
    </citation>
    <scope>NUCLEOTIDE SEQUENCE</scope>
    <source>
        <strain evidence="8">UTEX B ZZ1240</strain>
    </source>
</reference>
<evidence type="ECO:0000313" key="8">
    <source>
        <dbReference type="EMBL" id="KAG5183405.1"/>
    </source>
</evidence>
<dbReference type="PANTHER" id="PTHR21461:SF69">
    <property type="entry name" value="GLYCOSYLTRANSFERASE FAMILY 92 PROTEIN"/>
    <property type="match status" value="1"/>
</dbReference>
<evidence type="ECO:0000256" key="3">
    <source>
        <dbReference type="ARBA" id="ARBA00022676"/>
    </source>
</evidence>
<gene>
    <name evidence="8" type="ORF">JKP88DRAFT_164053</name>
</gene>
<keyword evidence="5" id="KW-0812">Transmembrane</keyword>
<evidence type="ECO:0008006" key="10">
    <source>
        <dbReference type="Google" id="ProtNLM"/>
    </source>
</evidence>
<name>A0A835YXV8_9STRA</name>
<keyword evidence="4" id="KW-0808">Transferase</keyword>
<keyword evidence="9" id="KW-1185">Reference proteome</keyword>
<keyword evidence="6" id="KW-1133">Transmembrane helix</keyword>
<proteinExistence type="inferred from homology"/>
<evidence type="ECO:0000256" key="7">
    <source>
        <dbReference type="ARBA" id="ARBA00023136"/>
    </source>
</evidence>
<comment type="subcellular location">
    <subcellularLocation>
        <location evidence="1">Membrane</location>
        <topology evidence="1">Single-pass membrane protein</topology>
    </subcellularLocation>
</comment>
<dbReference type="InterPro" id="IPR008166">
    <property type="entry name" value="Glyco_transf_92"/>
</dbReference>
<evidence type="ECO:0000256" key="6">
    <source>
        <dbReference type="ARBA" id="ARBA00022989"/>
    </source>
</evidence>
<evidence type="ECO:0000256" key="4">
    <source>
        <dbReference type="ARBA" id="ARBA00022679"/>
    </source>
</evidence>
<keyword evidence="3" id="KW-0328">Glycosyltransferase</keyword>
<dbReference type="OrthoDB" id="46148at2759"/>
<evidence type="ECO:0000256" key="1">
    <source>
        <dbReference type="ARBA" id="ARBA00004167"/>
    </source>
</evidence>
<dbReference type="GO" id="GO:0016757">
    <property type="term" value="F:glycosyltransferase activity"/>
    <property type="evidence" value="ECO:0007669"/>
    <property type="project" value="UniProtKB-KW"/>
</dbReference>
<dbReference type="Pfam" id="PF01697">
    <property type="entry name" value="Glyco_transf_92"/>
    <property type="match status" value="1"/>
</dbReference>
<accession>A0A835YXV8</accession>
<dbReference type="GO" id="GO:0016020">
    <property type="term" value="C:membrane"/>
    <property type="evidence" value="ECO:0007669"/>
    <property type="project" value="UniProtKB-SubCell"/>
</dbReference>
<comment type="caution">
    <text evidence="8">The sequence shown here is derived from an EMBL/GenBank/DDBJ whole genome shotgun (WGS) entry which is preliminary data.</text>
</comment>
<keyword evidence="7" id="KW-0472">Membrane</keyword>
<dbReference type="GO" id="GO:0005737">
    <property type="term" value="C:cytoplasm"/>
    <property type="evidence" value="ECO:0007669"/>
    <property type="project" value="TreeGrafter"/>
</dbReference>